<feature type="region of interest" description="Disordered" evidence="1">
    <location>
        <begin position="668"/>
        <end position="728"/>
    </location>
</feature>
<dbReference type="EMBL" id="JAGRRH010000017">
    <property type="protein sequence ID" value="KAG7352398.1"/>
    <property type="molecule type" value="Genomic_DNA"/>
</dbReference>
<feature type="compositionally biased region" description="Polar residues" evidence="1">
    <location>
        <begin position="393"/>
        <end position="411"/>
    </location>
</feature>
<feature type="compositionally biased region" description="Basic residues" evidence="1">
    <location>
        <begin position="670"/>
        <end position="694"/>
    </location>
</feature>
<evidence type="ECO:0000259" key="2">
    <source>
        <dbReference type="PROSITE" id="PS50994"/>
    </source>
</evidence>
<name>A0A9K3L013_9STRA</name>
<proteinExistence type="predicted"/>
<keyword evidence="3" id="KW-0695">RNA-directed DNA polymerase</keyword>
<feature type="region of interest" description="Disordered" evidence="1">
    <location>
        <begin position="105"/>
        <end position="132"/>
    </location>
</feature>
<dbReference type="Pfam" id="PF22936">
    <property type="entry name" value="Pol_BBD"/>
    <property type="match status" value="1"/>
</dbReference>
<feature type="region of interest" description="Disordered" evidence="1">
    <location>
        <begin position="1688"/>
        <end position="1755"/>
    </location>
</feature>
<dbReference type="GO" id="GO:0003964">
    <property type="term" value="F:RNA-directed DNA polymerase activity"/>
    <property type="evidence" value="ECO:0007669"/>
    <property type="project" value="UniProtKB-KW"/>
</dbReference>
<organism evidence="3 4">
    <name type="scientific">Nitzschia inconspicua</name>
    <dbReference type="NCBI Taxonomy" id="303405"/>
    <lineage>
        <taxon>Eukaryota</taxon>
        <taxon>Sar</taxon>
        <taxon>Stramenopiles</taxon>
        <taxon>Ochrophyta</taxon>
        <taxon>Bacillariophyta</taxon>
        <taxon>Bacillariophyceae</taxon>
        <taxon>Bacillariophycidae</taxon>
        <taxon>Bacillariales</taxon>
        <taxon>Bacillariaceae</taxon>
        <taxon>Nitzschia</taxon>
    </lineage>
</organism>
<sequence length="2408" mass="274479">MKFSNQALERLNRTVSMKILAGPTRFNGTESMYSASKGEEECSSNMVAQVIDDPSIGPQSVFVDWTKQEDFIIDTVTGLASSVGQTQGSSVTTLEQAFAVNNSNWTHVHSRNKKRNAQLGPPRPEGSDAGRASFDTYMCRDAGLYTYRLNARNILKSNSVSGQRNGLSGLPPRRITKPFTTRRKINGTWVTVLKHPNNMITIAKTGEIIRSADLPRNPSMTLDEFIQHVDTILADEDLPNQVPRSDMVSSFDETHLNHLKEKTKALKHAARVLVQAHQLARTPAHSSHRKEFSTLTQIAIDMANEVHPYGLDVLMKCSSVSSMRNKHKFQYRGKRTRYMNDVRQHNIRARAARNPARFAFTNSTEVNTNGRFSAHGKRSTNRRFFAHGERHTTTTAHSPTNIRDSPTNIRNFNPRDLNLRHTPHMMTRRTQVHSKKPHHAFMTFVVPPLQDIRPSNEEGDLPTEVQPTTIRRRDEGGRPQVVANITQEQDTSSLDSSFASPPHTYVYPSFPPNKTTEQLDEERTLAIQALKEWDGVTRDTKIQWIQHYIDLAHLESQTPPHVTPYDKFEHLFTALSPFFLTKGEGFLFDHFDMKEDKIAEIVDAIHPVYDNALIYAVPLKVASEGQPHQPFYSIFTTRIEQLVETTTTTLKNLERELDSFPSFDIATTTRSKKKTTKDKKKKKKKKKRNARRKSFNQYDSDSSSSSSSSSNSSSSTNSSSDSDDESTVAYNNIGTKANAEMSFSSNPKERKHQTSKVAKVLKRLHESAKQHHLSEYSVTRETIDKRKSYFRTWIETLKHIFFLDGRYSSLLAKYPLIDCSNISTTSNMALSQFLFTKLEASSRDQVRSCLNDHLDGVELLKYLQQNYGATTIMDCTKALQRLKDTTWEYQDTVDTFSNRFLRRAETYRVTLRSTNSPSKLKLEDEKLLTMYLEALTTTMPSSHPLHQTVQTKFVELESCITAGTAPSFKFIQVMHQMRHLETINLNNTTSTRQSYNKVRPRNQSRPPYVKANTAAESMKPSNQANLVTQSRKFKPVKCWGCGHHHNLRDCPTTSDEQKQVLYQQKREEKERRTNGQPNRSAHQQANKADTPKSEATPTTETSNPKNTVHKVTEMPRRRGTNFAAPVKHFSGMTRTLPHTSTLDREALKEMFTLIRDWLIDSGCTAHMSPVREDFIGDLEPHHTMVEVANGSLVEVQWRGTVKLLLIDKFDPSNQAMVYLRNVLYVPMLSRRLLSVAEWNQCGGQINFLTDKCRVQILDSDDFPIHTIDIDPIYAADEINNDRVLTVSAPKATPKKIRIEQELLHQRLGHRAISTLLLADEDDVWADVKLIADDEKFCETCKITTARRANRGSTPLEQLEEVVPGMCIMVDLVKNPVTESITSNSYFPFYLTITDMASRFFVPMGIRKKTSHDVFVALQEWATSYGPGIDYTMHMMRRIHGDYDSAFRSEELRSKAAQFNIKISFAAPRHQEQNGIHEANWRNIRNLAFAMMNQARVPKKFFHFAFEHAWKIHAVLPHKALTRADGKVQTPLGVYEGKPVGIESFRVLFCPVVITYDSINLRSKDTTGKQLITSYNRRNNPQRAIRGIHVGLPRHNTGYLVFVPQLNSVLHCNDVYFDENFESTLAYTQSRHPAHLDIVVTDAQPHAYDEFERTGSALWFCNKKSDPFGKFVQNFARADVLEAYDMDFNRPDTDSDNDSNCDNMPDLISRHDDTDDDDDDDSFNDLPDLMFRDDGTSDDEEEVNNTVATSSLQTSHPESINITVPTVTNMYDNATDAAISPPQRYPKRIRKRNPKFALNAQEISDQPTIPIPEEFVETVNRAYYMEVVAPMQQLVDMDPTMFLPAPENWKQILKLPPHVMDYWSASLLKELKELIKKETFVLDDPDPTDPIIPVTAKFRVKLTKDGMIEKLKSRIALRGDLMRDNVEIPDTWCPIAGFRAFKIFLATAAYYKKRIYQLDYVAAFLQADVIGRKFTTLPIEWKEMFRSNTEVHKWLGRPLRLTKSLYGDRVANLAWDETQSNWLTSPEIGFQRLPSERSIYVKKTAEGMMMVLNAVDDQLYFATTIEMKDWFEKQTERRFDVQKLGQAEWYLQSRITQLADYSIILDQSRYAALVAGRYLSPVNEDQIPTSIKVKYASPLPSGTVFTKQDCSQSYADVMKIQEEFGFEYAAAVGSLIYLMNTFVKLAFPIRKLAKFMQKPGRKHFEILKHLLHHIQCHRCSAGIKFYSDMKLSPLYQMMIETGNAAHADAPLILFTDSSFQDCPDTTKSTGGYLIFMRGGVVDNSSHLAGVVCHSSCEAEYCHATSGLMAAAFIRKVFNEILGFNSDKPLTIPLGIDSQSAMDTANSHKETSRTRHIARRYHYVRFAQMNSETTLFKVDGTRNPSNSMTKVLTADQLDEEAAIYQVEVDP</sequence>
<feature type="compositionally biased region" description="Polar residues" evidence="1">
    <location>
        <begin position="1074"/>
        <end position="1106"/>
    </location>
</feature>
<feature type="compositionally biased region" description="Basic and acidic residues" evidence="1">
    <location>
        <begin position="1064"/>
        <end position="1073"/>
    </location>
</feature>
<feature type="compositionally biased region" description="Acidic residues" evidence="1">
    <location>
        <begin position="1713"/>
        <end position="1722"/>
    </location>
</feature>
<dbReference type="PANTHER" id="PTHR11439">
    <property type="entry name" value="GAG-POL-RELATED RETROTRANSPOSON"/>
    <property type="match status" value="1"/>
</dbReference>
<dbReference type="GO" id="GO:0015074">
    <property type="term" value="P:DNA integration"/>
    <property type="evidence" value="ECO:0007669"/>
    <property type="project" value="InterPro"/>
</dbReference>
<dbReference type="Proteomes" id="UP000693970">
    <property type="component" value="Unassembled WGS sequence"/>
</dbReference>
<feature type="compositionally biased region" description="Low complexity" evidence="1">
    <location>
        <begin position="699"/>
        <end position="720"/>
    </location>
</feature>
<comment type="caution">
    <text evidence="3">The sequence shown here is derived from an EMBL/GenBank/DDBJ whole genome shotgun (WGS) entry which is preliminary data.</text>
</comment>
<evidence type="ECO:0000313" key="3">
    <source>
        <dbReference type="EMBL" id="KAG7352398.1"/>
    </source>
</evidence>
<dbReference type="CDD" id="cd09272">
    <property type="entry name" value="RNase_HI_RT_Ty1"/>
    <property type="match status" value="1"/>
</dbReference>
<reference evidence="3" key="2">
    <citation type="submission" date="2021-04" db="EMBL/GenBank/DDBJ databases">
        <authorList>
            <person name="Podell S."/>
        </authorList>
    </citation>
    <scope>NUCLEOTIDE SEQUENCE</scope>
    <source>
        <strain evidence="3">Hildebrandi</strain>
    </source>
</reference>
<dbReference type="PROSITE" id="PS50994">
    <property type="entry name" value="INTEGRASE"/>
    <property type="match status" value="1"/>
</dbReference>
<feature type="compositionally biased region" description="Polar residues" evidence="1">
    <location>
        <begin position="1743"/>
        <end position="1755"/>
    </location>
</feature>
<reference evidence="3" key="1">
    <citation type="journal article" date="2021" name="Sci. Rep.">
        <title>Diploid genomic architecture of Nitzschia inconspicua, an elite biomass production diatom.</title>
        <authorList>
            <person name="Oliver A."/>
            <person name="Podell S."/>
            <person name="Pinowska A."/>
            <person name="Traller J.C."/>
            <person name="Smith S.R."/>
            <person name="McClure R."/>
            <person name="Beliaev A."/>
            <person name="Bohutskyi P."/>
            <person name="Hill E.A."/>
            <person name="Rabines A."/>
            <person name="Zheng H."/>
            <person name="Allen L.Z."/>
            <person name="Kuo A."/>
            <person name="Grigoriev I.V."/>
            <person name="Allen A.E."/>
            <person name="Hazlebeck D."/>
            <person name="Allen E.E."/>
        </authorList>
    </citation>
    <scope>NUCLEOTIDE SEQUENCE</scope>
    <source>
        <strain evidence="3">Hildebrandi</strain>
    </source>
</reference>
<keyword evidence="4" id="KW-1185">Reference proteome</keyword>
<protein>
    <submittedName>
        <fullName evidence="3">Reverse transcriptase RNA-dependent DNA polymerase</fullName>
    </submittedName>
</protein>
<feature type="domain" description="Integrase catalytic" evidence="2">
    <location>
        <begin position="1359"/>
        <end position="1538"/>
    </location>
</feature>
<dbReference type="InterPro" id="IPR054722">
    <property type="entry name" value="PolX-like_BBD"/>
</dbReference>
<gene>
    <name evidence="3" type="ORF">IV203_008446</name>
</gene>
<dbReference type="Pfam" id="PF07727">
    <property type="entry name" value="RVT_2"/>
    <property type="match status" value="1"/>
</dbReference>
<keyword evidence="3" id="KW-0808">Transferase</keyword>
<accession>A0A9K3L013</accession>
<evidence type="ECO:0000256" key="1">
    <source>
        <dbReference type="SAM" id="MobiDB-lite"/>
    </source>
</evidence>
<keyword evidence="3" id="KW-0548">Nucleotidyltransferase</keyword>
<dbReference type="InterPro" id="IPR001584">
    <property type="entry name" value="Integrase_cat-core"/>
</dbReference>
<dbReference type="PANTHER" id="PTHR11439:SF463">
    <property type="entry name" value="REVERSE TRANSCRIPTASE TY1_COPIA-TYPE DOMAIN-CONTAINING PROTEIN"/>
    <property type="match status" value="1"/>
</dbReference>
<dbReference type="InterPro" id="IPR013103">
    <property type="entry name" value="RVT_2"/>
</dbReference>
<feature type="region of interest" description="Disordered" evidence="1">
    <location>
        <begin position="390"/>
        <end position="419"/>
    </location>
</feature>
<evidence type="ECO:0000313" key="4">
    <source>
        <dbReference type="Proteomes" id="UP000693970"/>
    </source>
</evidence>
<feature type="region of interest" description="Disordered" evidence="1">
    <location>
        <begin position="1045"/>
        <end position="1123"/>
    </location>
</feature>